<proteinExistence type="inferred from homology"/>
<accession>A0A1G2FH98</accession>
<keyword evidence="2" id="KW-0540">Nuclease</keyword>
<protein>
    <recommendedName>
        <fullName evidence="7">DUF86 domain-containing protein</fullName>
    </recommendedName>
</protein>
<sequence length="148" mass="17460">MNKIDINKKLIIDRIDIIQKSVERLKKMRKMSQGKFALEDNFAIAEHNLRRALEAVFDIGSHILSRIPHVQVSAYKEIAQKLGEYKIISKKFAENNLTEMAGYRNRLTHFYFDVTPLEMYKIVKKDLGDFDTFLNYIKVFLSHHSKRK</sequence>
<evidence type="ECO:0000256" key="4">
    <source>
        <dbReference type="ARBA" id="ARBA00024207"/>
    </source>
</evidence>
<evidence type="ECO:0000313" key="6">
    <source>
        <dbReference type="Proteomes" id="UP000177061"/>
    </source>
</evidence>
<keyword evidence="3" id="KW-0378">Hydrolase</keyword>
<evidence type="ECO:0008006" key="7">
    <source>
        <dbReference type="Google" id="ProtNLM"/>
    </source>
</evidence>
<evidence type="ECO:0000256" key="3">
    <source>
        <dbReference type="ARBA" id="ARBA00022801"/>
    </source>
</evidence>
<dbReference type="AlphaFoldDB" id="A0A1G2FH98"/>
<comment type="caution">
    <text evidence="5">The sequence shown here is derived from an EMBL/GenBank/DDBJ whole genome shotgun (WGS) entry which is preliminary data.</text>
</comment>
<dbReference type="InterPro" id="IPR008201">
    <property type="entry name" value="HepT-like"/>
</dbReference>
<dbReference type="GO" id="GO:0016787">
    <property type="term" value="F:hydrolase activity"/>
    <property type="evidence" value="ECO:0007669"/>
    <property type="project" value="UniProtKB-KW"/>
</dbReference>
<dbReference type="Gene3D" id="1.20.120.580">
    <property type="entry name" value="bsu32300-like"/>
    <property type="match status" value="1"/>
</dbReference>
<dbReference type="InterPro" id="IPR052379">
    <property type="entry name" value="Type_VII_TA_RNase"/>
</dbReference>
<dbReference type="GO" id="GO:0110001">
    <property type="term" value="C:toxin-antitoxin complex"/>
    <property type="evidence" value="ECO:0007669"/>
    <property type="project" value="InterPro"/>
</dbReference>
<reference evidence="5 6" key="1">
    <citation type="journal article" date="2016" name="Nat. Commun.">
        <title>Thousands of microbial genomes shed light on interconnected biogeochemical processes in an aquifer system.</title>
        <authorList>
            <person name="Anantharaman K."/>
            <person name="Brown C.T."/>
            <person name="Hug L.A."/>
            <person name="Sharon I."/>
            <person name="Castelle C.J."/>
            <person name="Probst A.J."/>
            <person name="Thomas B.C."/>
            <person name="Singh A."/>
            <person name="Wilkins M.J."/>
            <person name="Karaoz U."/>
            <person name="Brodie E.L."/>
            <person name="Williams K.H."/>
            <person name="Hubbard S.S."/>
            <person name="Banfield J.F."/>
        </authorList>
    </citation>
    <scope>NUCLEOTIDE SEQUENCE [LARGE SCALE GENOMIC DNA]</scope>
</reference>
<dbReference type="NCBIfam" id="NF047751">
    <property type="entry name" value="HepT_toxin"/>
    <property type="match status" value="1"/>
</dbReference>
<dbReference type="PANTHER" id="PTHR33397:SF3">
    <property type="entry name" value="MRNA NUCLEASE HEPT"/>
    <property type="match status" value="1"/>
</dbReference>
<dbReference type="EMBL" id="MHNB01000007">
    <property type="protein sequence ID" value="OGZ37449.1"/>
    <property type="molecule type" value="Genomic_DNA"/>
</dbReference>
<dbReference type="PANTHER" id="PTHR33397">
    <property type="entry name" value="UPF0331 PROTEIN YUTE"/>
    <property type="match status" value="1"/>
</dbReference>
<evidence type="ECO:0000256" key="1">
    <source>
        <dbReference type="ARBA" id="ARBA00022649"/>
    </source>
</evidence>
<dbReference type="Pfam" id="PF01934">
    <property type="entry name" value="HepT-like"/>
    <property type="match status" value="1"/>
</dbReference>
<organism evidence="5 6">
    <name type="scientific">Candidatus Portnoybacteria bacterium RIFCSPHIGHO2_12_FULL_38_9</name>
    <dbReference type="NCBI Taxonomy" id="1801997"/>
    <lineage>
        <taxon>Bacteria</taxon>
        <taxon>Candidatus Portnoyibacteriota</taxon>
    </lineage>
</organism>
<name>A0A1G2FH98_9BACT</name>
<gene>
    <name evidence="5" type="ORF">A3J64_00440</name>
</gene>
<evidence type="ECO:0000256" key="2">
    <source>
        <dbReference type="ARBA" id="ARBA00022722"/>
    </source>
</evidence>
<dbReference type="Proteomes" id="UP000177061">
    <property type="component" value="Unassembled WGS sequence"/>
</dbReference>
<dbReference type="InterPro" id="IPR037038">
    <property type="entry name" value="HepT-like_sf"/>
</dbReference>
<comment type="similarity">
    <text evidence="4">Belongs to the HepT RNase toxin family.</text>
</comment>
<dbReference type="GO" id="GO:0004540">
    <property type="term" value="F:RNA nuclease activity"/>
    <property type="evidence" value="ECO:0007669"/>
    <property type="project" value="InterPro"/>
</dbReference>
<dbReference type="STRING" id="1801997.A3J64_00440"/>
<keyword evidence="1" id="KW-1277">Toxin-antitoxin system</keyword>
<evidence type="ECO:0000313" key="5">
    <source>
        <dbReference type="EMBL" id="OGZ37449.1"/>
    </source>
</evidence>